<evidence type="ECO:0008006" key="7">
    <source>
        <dbReference type="Google" id="ProtNLM"/>
    </source>
</evidence>
<dbReference type="PRINTS" id="PR01415">
    <property type="entry name" value="ANKYRIN"/>
</dbReference>
<dbReference type="EMBL" id="CP075869">
    <property type="protein sequence ID" value="QYT04740.1"/>
    <property type="molecule type" value="Genomic_DNA"/>
</dbReference>
<evidence type="ECO:0000256" key="2">
    <source>
        <dbReference type="PROSITE-ProRule" id="PRU00023"/>
    </source>
</evidence>
<proteinExistence type="predicted"/>
<sequence length="882" mass="99280">MVKFSEEDSEYEKVLGRIRSLTQRAIITRRKPIFPHLSPEEQKCLHSLAFRQMQDRDNEIEHAVQGTCEWLLKHETYVNWVTSNKGLLWIKGKPGAGKSTLLKYALGKQRDILSAGGNDLVMSFFFHARGDDLQKTPLGFLRSILHQILKQAPEALSDLFSAYQQKCKDMGDPPEKWQWHLAELWDFFESSLPRILTNRSIWLFVDALDECGENDAKDIVQRFTWVLEKLPPHPAWIHIHICFTCRHYPILSSRGLLEICLEIENKNDISTYVQSELKLSSFEEPTPSVIQNLIIARASGIFLWAQLVIKKARDLELDGAGSNEIETAIRSIPEGLHQLYKELIGDMGPSSLKLIQWVCFALRPLSTEELRWALVIDARFSSLQECQKSDNYIPDSQRMNQRLIKLSRGLVEVTSGTKTEVVQFIHQSVKDFFTNEGLLALDNTSSSVDESIGLAHLELSKTCICYLKMAEISHAESVYGYKFMDKVEAGFPFLDYATKSWVSHSRQSNSMDIPQGAILELFGWPSNAVLDLWMRVFKGHHPQSPHCPLAKTTLVHIAARFGMVRTLTAILESDTQTEIYINSQDETSQTPLLLAAQKRHEAIVRLLLVAGAQVDTPDSTNLTPLSWAACSGHEGIVRLLLDAGAQVDWEDNWIPLSYHEKTHSYRPWPAEHGQTPLLWAAMKGHEAIVRLLLGAGAQVNSVGRYRLTSLSWAARKGHETVAKLLLDAGAQVDWKDGWTPMSYIREMRSFFYDFCEPEGNGQTPLIWSAMKGHEAVTRLLLDAKAQVDSRGRLDDRTALSWAAENGYEGIVKLLLVAGAQVDAKSCVGRTPLLHAARKGHKAVAKLLLDAGADMDAGGNPDDRKRRTVDVDTPRSYVKNMGL</sequence>
<keyword evidence="6" id="KW-1185">Reference proteome</keyword>
<evidence type="ECO:0000259" key="3">
    <source>
        <dbReference type="Pfam" id="PF22939"/>
    </source>
</evidence>
<dbReference type="Pfam" id="PF24883">
    <property type="entry name" value="NPHP3_N"/>
    <property type="match status" value="1"/>
</dbReference>
<keyword evidence="2" id="KW-0040">ANK repeat</keyword>
<dbReference type="PANTHER" id="PTHR10039:SF5">
    <property type="entry name" value="NACHT DOMAIN-CONTAINING PROTEIN"/>
    <property type="match status" value="1"/>
</dbReference>
<dbReference type="SMART" id="SM00248">
    <property type="entry name" value="ANK"/>
    <property type="match status" value="8"/>
</dbReference>
<feature type="repeat" description="ANK" evidence="2">
    <location>
        <begin position="827"/>
        <end position="859"/>
    </location>
</feature>
<dbReference type="Proteomes" id="UP000826661">
    <property type="component" value="Chromosome VI"/>
</dbReference>
<keyword evidence="1" id="KW-0677">Repeat</keyword>
<name>A0A8G0LPS2_9HYPO</name>
<feature type="domain" description="Nephrocystin 3-like N-terminal" evidence="4">
    <location>
        <begin position="66"/>
        <end position="246"/>
    </location>
</feature>
<dbReference type="Gene3D" id="1.25.40.20">
    <property type="entry name" value="Ankyrin repeat-containing domain"/>
    <property type="match status" value="4"/>
</dbReference>
<feature type="repeat" description="ANK" evidence="2">
    <location>
        <begin position="587"/>
        <end position="619"/>
    </location>
</feature>
<dbReference type="SUPFAM" id="SSF52540">
    <property type="entry name" value="P-loop containing nucleoside triphosphate hydrolases"/>
    <property type="match status" value="1"/>
</dbReference>
<feature type="repeat" description="ANK" evidence="2">
    <location>
        <begin position="705"/>
        <end position="737"/>
    </location>
</feature>
<evidence type="ECO:0000313" key="5">
    <source>
        <dbReference type="EMBL" id="QYT04740.1"/>
    </source>
</evidence>
<feature type="repeat" description="ANK" evidence="2">
    <location>
        <begin position="672"/>
        <end position="704"/>
    </location>
</feature>
<feature type="repeat" description="ANK" evidence="2">
    <location>
        <begin position="620"/>
        <end position="652"/>
    </location>
</feature>
<dbReference type="InterPro" id="IPR036770">
    <property type="entry name" value="Ankyrin_rpt-contain_sf"/>
</dbReference>
<evidence type="ECO:0000256" key="1">
    <source>
        <dbReference type="ARBA" id="ARBA00022737"/>
    </source>
</evidence>
<evidence type="ECO:0000313" key="6">
    <source>
        <dbReference type="Proteomes" id="UP000826661"/>
    </source>
</evidence>
<evidence type="ECO:0000259" key="4">
    <source>
        <dbReference type="Pfam" id="PF24883"/>
    </source>
</evidence>
<dbReference type="PROSITE" id="PS50297">
    <property type="entry name" value="ANK_REP_REGION"/>
    <property type="match status" value="7"/>
</dbReference>
<dbReference type="InterPro" id="IPR027417">
    <property type="entry name" value="P-loop_NTPase"/>
</dbReference>
<dbReference type="Gene3D" id="3.40.50.300">
    <property type="entry name" value="P-loop containing nucleotide triphosphate hydrolases"/>
    <property type="match status" value="1"/>
</dbReference>
<dbReference type="Pfam" id="PF22939">
    <property type="entry name" value="WHD_GPIID"/>
    <property type="match status" value="1"/>
</dbReference>
<organism evidence="5 6">
    <name type="scientific">Trichoderma simmonsii</name>
    <dbReference type="NCBI Taxonomy" id="1491479"/>
    <lineage>
        <taxon>Eukaryota</taxon>
        <taxon>Fungi</taxon>
        <taxon>Dikarya</taxon>
        <taxon>Ascomycota</taxon>
        <taxon>Pezizomycotina</taxon>
        <taxon>Sordariomycetes</taxon>
        <taxon>Hypocreomycetidae</taxon>
        <taxon>Hypocreales</taxon>
        <taxon>Hypocreaceae</taxon>
        <taxon>Trichoderma</taxon>
    </lineage>
</organism>
<feature type="domain" description="GPI inositol-deacylase winged helix" evidence="3">
    <location>
        <begin position="354"/>
        <end position="438"/>
    </location>
</feature>
<dbReference type="PANTHER" id="PTHR10039">
    <property type="entry name" value="AMELOGENIN"/>
    <property type="match status" value="1"/>
</dbReference>
<dbReference type="PROSITE" id="PS50088">
    <property type="entry name" value="ANK_REPEAT"/>
    <property type="match status" value="7"/>
</dbReference>
<protein>
    <recommendedName>
        <fullName evidence="7">NACHT domain-containing protein</fullName>
    </recommendedName>
</protein>
<dbReference type="InterPro" id="IPR002110">
    <property type="entry name" value="Ankyrin_rpt"/>
</dbReference>
<dbReference type="InterPro" id="IPR054471">
    <property type="entry name" value="GPIID_WHD"/>
</dbReference>
<gene>
    <name evidence="5" type="ORF">H0G86_011643</name>
</gene>
<dbReference type="SUPFAM" id="SSF48403">
    <property type="entry name" value="Ankyrin repeat"/>
    <property type="match status" value="1"/>
</dbReference>
<accession>A0A8G0LPS2</accession>
<reference evidence="5 6" key="1">
    <citation type="journal article" date="2021" name="BMC Genomics">
        <title>Telomere-to-telomere genome assembly of asparaginase-producing Trichoderma simmonsii.</title>
        <authorList>
            <person name="Chung D."/>
            <person name="Kwon Y.M."/>
            <person name="Yang Y."/>
        </authorList>
    </citation>
    <scope>NUCLEOTIDE SEQUENCE [LARGE SCALE GENOMIC DNA]</scope>
    <source>
        <strain evidence="5 6">GH-Sj1</strain>
    </source>
</reference>
<dbReference type="AlphaFoldDB" id="A0A8G0LPS2"/>
<dbReference type="Pfam" id="PF00023">
    <property type="entry name" value="Ank"/>
    <property type="match status" value="1"/>
</dbReference>
<dbReference type="Pfam" id="PF12796">
    <property type="entry name" value="Ank_2"/>
    <property type="match status" value="3"/>
</dbReference>
<dbReference type="InterPro" id="IPR056884">
    <property type="entry name" value="NPHP3-like_N"/>
</dbReference>
<feature type="repeat" description="ANK" evidence="2">
    <location>
        <begin position="794"/>
        <end position="826"/>
    </location>
</feature>
<feature type="repeat" description="ANK" evidence="2">
    <location>
        <begin position="760"/>
        <end position="792"/>
    </location>
</feature>